<dbReference type="RefSeq" id="WP_207118476.1">
    <property type="nucleotide sequence ID" value="NZ_JAFLEQ010000008.1"/>
</dbReference>
<comment type="caution">
    <text evidence="3">The sequence shown here is derived from an EMBL/GenBank/DDBJ whole genome shotgun (WGS) entry which is preliminary data.</text>
</comment>
<protein>
    <submittedName>
        <fullName evidence="3">Uncharacterized protein</fullName>
    </submittedName>
</protein>
<feature type="compositionally biased region" description="Acidic residues" evidence="1">
    <location>
        <begin position="462"/>
        <end position="473"/>
    </location>
</feature>
<organism evidence="3 4">
    <name type="scientific">Corynebacterium mendelii</name>
    <dbReference type="NCBI Taxonomy" id="2765362"/>
    <lineage>
        <taxon>Bacteria</taxon>
        <taxon>Bacillati</taxon>
        <taxon>Actinomycetota</taxon>
        <taxon>Actinomycetes</taxon>
        <taxon>Mycobacteriales</taxon>
        <taxon>Corynebacteriaceae</taxon>
        <taxon>Corynebacterium</taxon>
    </lineage>
</organism>
<accession>A0A939E116</accession>
<dbReference type="GO" id="GO:0005509">
    <property type="term" value="F:calcium ion binding"/>
    <property type="evidence" value="ECO:0007669"/>
    <property type="project" value="InterPro"/>
</dbReference>
<keyword evidence="2" id="KW-0732">Signal</keyword>
<feature type="chain" id="PRO_5039217197" evidence="2">
    <location>
        <begin position="34"/>
        <end position="751"/>
    </location>
</feature>
<name>A0A939E116_9CORY</name>
<keyword evidence="4" id="KW-1185">Reference proteome</keyword>
<dbReference type="InterPro" id="IPR028974">
    <property type="entry name" value="TSP_type-3_rpt"/>
</dbReference>
<evidence type="ECO:0000313" key="4">
    <source>
        <dbReference type="Proteomes" id="UP000664332"/>
    </source>
</evidence>
<feature type="signal peptide" evidence="2">
    <location>
        <begin position="1"/>
        <end position="33"/>
    </location>
</feature>
<dbReference type="AlphaFoldDB" id="A0A939E116"/>
<evidence type="ECO:0000256" key="2">
    <source>
        <dbReference type="SAM" id="SignalP"/>
    </source>
</evidence>
<gene>
    <name evidence="3" type="ORF">JZY06_03760</name>
</gene>
<reference evidence="3" key="1">
    <citation type="submission" date="2021-03" db="EMBL/GenBank/DDBJ databases">
        <authorList>
            <person name="Sun Q."/>
        </authorList>
    </citation>
    <scope>NUCLEOTIDE SEQUENCE</scope>
    <source>
        <strain evidence="3">CCM 8862</strain>
    </source>
</reference>
<feature type="compositionally biased region" description="Acidic residues" evidence="1">
    <location>
        <begin position="425"/>
        <end position="440"/>
    </location>
</feature>
<feature type="region of interest" description="Disordered" evidence="1">
    <location>
        <begin position="387"/>
        <end position="546"/>
    </location>
</feature>
<proteinExistence type="predicted"/>
<evidence type="ECO:0000313" key="3">
    <source>
        <dbReference type="EMBL" id="MBN9643741.1"/>
    </source>
</evidence>
<dbReference type="Proteomes" id="UP000664332">
    <property type="component" value="Unassembled WGS sequence"/>
</dbReference>
<sequence>MAVNRCPYRSLLVRRVAAACLPLLLTAAVGVPAAAVPPTAAVTAHTRPVSYPEVRLATGAVVDVSPVFADGDAGDWDFSVGPAHHFQPGVRVRVDTTSGVVTITAPATPPGSAPGPTGPFTVMLRATNRTSGAGVDTAVTVNGGSAGTNPGAGDHPTDNDRWRVAYPEPVMALIPGSGRGPLTSAPAVLAVTPKNGGRILPPQVAAVSITTGWVPPRGVTPHLDSDGQVTVTVSGTADNRLAGAAGGAAGSATGFAPVAHRVVVPVTVTFADGTTVDVTAAGRAPTFIVVPFDPVGDIDGDGLVNGLDPDIDGDGVSNADELATNLDPLSPDTAAARAGKTIDPATAFPAAAHADGLLDNDADGVSNAGESYVPRFWDDAAGRMRDQPLTDVSDDGFGRQAVTDIDGDGGADLAQQSYAGHGGDMDSDGLADTVDPDIDGDGVNNNDEIAAGLDPANRDTDGDGTPDGEEDSDRDGLKNAAESFVPNGMFADTDSPPDGIANPGITDRDATGFADLLENGTRIGGRRSDADGDGIPNFADPDADGDGINNVDELAAAGVVDDAGFVVYAFDPLNWDTNRADNIAGDGAGDANGDGIANADQSFVPDAATAVYDSNGDGLADRYADGGLKNKLILTDDNTNGRPDFIDPTWRSVTTAPSALIPAVPPRTDTMSSPMADSAAALSSRTDGNNTTAVQLMPPGQRWRVFSLAATGSTLIALLAGYLSQLPQLVVGMPWFAAGPVPRWQWPRLPW</sequence>
<evidence type="ECO:0000256" key="1">
    <source>
        <dbReference type="SAM" id="MobiDB-lite"/>
    </source>
</evidence>
<dbReference type="SUPFAM" id="SSF103647">
    <property type="entry name" value="TSP type-3 repeat"/>
    <property type="match status" value="1"/>
</dbReference>
<dbReference type="EMBL" id="JAFLEQ010000008">
    <property type="protein sequence ID" value="MBN9643741.1"/>
    <property type="molecule type" value="Genomic_DNA"/>
</dbReference>